<name>A0A0B8R7J2_LISMN</name>
<dbReference type="InterPro" id="IPR050129">
    <property type="entry name" value="Zn_alcohol_dh"/>
</dbReference>
<dbReference type="EMBL" id="AABBHO010000008">
    <property type="protein sequence ID" value="EAG2996454.1"/>
    <property type="molecule type" value="Genomic_DNA"/>
</dbReference>
<dbReference type="InterPro" id="IPR036291">
    <property type="entry name" value="NAD(P)-bd_dom_sf"/>
</dbReference>
<evidence type="ECO:0000313" key="12">
    <source>
        <dbReference type="EMBL" id="EAD5774693.1"/>
    </source>
</evidence>
<evidence type="ECO:0000313" key="56">
    <source>
        <dbReference type="Proteomes" id="UP000481141"/>
    </source>
</evidence>
<dbReference type="EMBL" id="DAAJFY010000002">
    <property type="protein sequence ID" value="HAC0274384.1"/>
    <property type="molecule type" value="Genomic_DNA"/>
</dbReference>
<evidence type="ECO:0000313" key="24">
    <source>
        <dbReference type="EMBL" id="EAK9316485.1"/>
    </source>
</evidence>
<dbReference type="InterPro" id="IPR013154">
    <property type="entry name" value="ADH-like_N"/>
</dbReference>
<dbReference type="SUPFAM" id="SSF51735">
    <property type="entry name" value="NAD(P)-binding Rossmann-fold domains"/>
    <property type="match status" value="1"/>
</dbReference>
<dbReference type="EMBL" id="AANDSR010000002">
    <property type="protein sequence ID" value="EDN9835672.1"/>
    <property type="molecule type" value="Genomic_DNA"/>
</dbReference>
<dbReference type="EMBL" id="AAHZFY010000009">
    <property type="protein sequence ID" value="ECB9513230.1"/>
    <property type="molecule type" value="Genomic_DNA"/>
</dbReference>
<dbReference type="Gene3D" id="3.40.50.720">
    <property type="entry name" value="NAD(P)-binding Rossmann-like Domain"/>
    <property type="match status" value="1"/>
</dbReference>
<dbReference type="EMBL" id="AAIAJJ010000001">
    <property type="protein sequence ID" value="ECC1555256.1"/>
    <property type="molecule type" value="Genomic_DNA"/>
</dbReference>
<evidence type="ECO:0000313" key="48">
    <source>
        <dbReference type="Proteomes" id="UP000376505"/>
    </source>
</evidence>
<keyword evidence="2 4" id="KW-0862">Zinc</keyword>
<evidence type="ECO:0000313" key="42">
    <source>
        <dbReference type="Proteomes" id="UP000344343"/>
    </source>
</evidence>
<evidence type="ECO:0000313" key="49">
    <source>
        <dbReference type="Proteomes" id="UP000389283"/>
    </source>
</evidence>
<dbReference type="EMBL" id="AAAIXK010000004">
    <property type="protein sequence ID" value="EAC5550395.1"/>
    <property type="molecule type" value="Genomic_DNA"/>
</dbReference>
<evidence type="ECO:0000313" key="64">
    <source>
        <dbReference type="Proteomes" id="UP000566721"/>
    </source>
</evidence>
<comment type="caution">
    <text evidence="32">The sequence shown here is derived from an EMBL/GenBank/DDBJ whole genome shotgun (WGS) entry which is preliminary data.</text>
</comment>
<dbReference type="EMBL" id="AALGDA010000002">
    <property type="protein sequence ID" value="ECY9781588.1"/>
    <property type="molecule type" value="Genomic_DNA"/>
</dbReference>
<dbReference type="SMART" id="SM00829">
    <property type="entry name" value="PKS_ER"/>
    <property type="match status" value="1"/>
</dbReference>
<evidence type="ECO:0000313" key="62">
    <source>
        <dbReference type="Proteomes" id="UP000540117"/>
    </source>
</evidence>
<evidence type="ECO:0000313" key="51">
    <source>
        <dbReference type="Proteomes" id="UP000410967"/>
    </source>
</evidence>
<dbReference type="EMBL" id="AACKDQ010000009">
    <property type="protein sequence ID" value="EAK9316485.1"/>
    <property type="molecule type" value="Genomic_DNA"/>
</dbReference>
<dbReference type="EMBL" id="AANPAU010000001">
    <property type="protein sequence ID" value="EDP8512687.1"/>
    <property type="molecule type" value="Genomic_DNA"/>
</dbReference>
<dbReference type="Proteomes" id="UP000389283">
    <property type="component" value="Unassembled WGS sequence"/>
</dbReference>
<evidence type="ECO:0000313" key="45">
    <source>
        <dbReference type="Proteomes" id="UP000354255"/>
    </source>
</evidence>
<reference evidence="41 45" key="4">
    <citation type="submission" date="2018-06" db="EMBL/GenBank/DDBJ databases">
        <authorList>
            <consortium name="PulseNet: The National Subtyping Network for Foodborne Disease Surveillance"/>
            <person name="Tarr C.L."/>
            <person name="Trees E."/>
            <person name="Katz L.S."/>
            <person name="Carleton-Romer H.A."/>
            <person name="Stroika S."/>
            <person name="Kucerova Z."/>
            <person name="Roache K.F."/>
            <person name="Sabol A.L."/>
            <person name="Besser J."/>
            <person name="Gerner-Smidt P."/>
        </authorList>
    </citation>
    <scope>NUCLEOTIDE SEQUENCE [LARGE SCALE GENOMIC DNA]</scope>
    <source>
        <strain evidence="7 41">2015L-6227</strain>
        <strain evidence="10 45">PNUSAL000910</strain>
        <strain evidence="23 44">PNUSAL004402</strain>
        <strain evidence="29 57">PNUSAL005692</strain>
    </source>
</reference>
<evidence type="ECO:0000313" key="25">
    <source>
        <dbReference type="EMBL" id="ECB9473359.1"/>
    </source>
</evidence>
<dbReference type="Proteomes" id="UP000841146">
    <property type="component" value="Unassembled WGS sequence"/>
</dbReference>
<evidence type="ECO:0000313" key="27">
    <source>
        <dbReference type="EMBL" id="ECC1555256.1"/>
    </source>
</evidence>
<dbReference type="Proteomes" id="UP000540117">
    <property type="component" value="Unassembled WGS sequence"/>
</dbReference>
<dbReference type="Proteomes" id="UP000331186">
    <property type="component" value="Unassembled WGS sequence"/>
</dbReference>
<evidence type="ECO:0000313" key="23">
    <source>
        <dbReference type="EMBL" id="EAK8898408.1"/>
    </source>
</evidence>
<dbReference type="KEGG" id="lmok:CQ02_13590"/>
<dbReference type="CDD" id="cd08236">
    <property type="entry name" value="sugar_DH"/>
    <property type="match status" value="1"/>
</dbReference>
<dbReference type="EMBL" id="DAAIJL010000007">
    <property type="protein sequence ID" value="HAB8557383.1"/>
    <property type="molecule type" value="Genomic_DNA"/>
</dbReference>
<evidence type="ECO:0000256" key="5">
    <source>
        <dbReference type="SAM" id="Phobius"/>
    </source>
</evidence>
<dbReference type="PANTHER" id="PTHR43401:SF2">
    <property type="entry name" value="L-THREONINE 3-DEHYDROGENASE"/>
    <property type="match status" value="1"/>
</dbReference>
<evidence type="ECO:0000313" key="67">
    <source>
        <dbReference type="Proteomes" id="UP000852906"/>
    </source>
</evidence>
<evidence type="ECO:0000313" key="9">
    <source>
        <dbReference type="EMBL" id="EAC6547898.1"/>
    </source>
</evidence>
<dbReference type="Proteomes" id="UP000489121">
    <property type="component" value="Unassembled WGS sequence"/>
</dbReference>
<dbReference type="InterPro" id="IPR011032">
    <property type="entry name" value="GroES-like_sf"/>
</dbReference>
<dbReference type="EMBL" id="AAANYN010000015">
    <property type="protein sequence ID" value="EAD5774693.1"/>
    <property type="molecule type" value="Genomic_DNA"/>
</dbReference>
<evidence type="ECO:0000313" key="33">
    <source>
        <dbReference type="EMBL" id="HAB8557383.1"/>
    </source>
</evidence>
<dbReference type="SUPFAM" id="SSF50129">
    <property type="entry name" value="GroES-like"/>
    <property type="match status" value="1"/>
</dbReference>
<evidence type="ECO:0000313" key="40">
    <source>
        <dbReference type="Proteomes" id="UP000337746"/>
    </source>
</evidence>
<dbReference type="EMBL" id="QXLS01000002">
    <property type="protein sequence ID" value="RKA09611.1"/>
    <property type="molecule type" value="Genomic_DNA"/>
</dbReference>
<dbReference type="Proteomes" id="UP000345329">
    <property type="component" value="Unassembled WGS sequence"/>
</dbReference>
<evidence type="ECO:0000313" key="21">
    <source>
        <dbReference type="EMBL" id="EAG9353635.1"/>
    </source>
</evidence>
<evidence type="ECO:0000313" key="30">
    <source>
        <dbReference type="EMBL" id="EDN7714420.1"/>
    </source>
</evidence>
<evidence type="ECO:0000313" key="32">
    <source>
        <dbReference type="EMBL" id="EDP8512687.1"/>
    </source>
</evidence>
<evidence type="ECO:0000313" key="50">
    <source>
        <dbReference type="Proteomes" id="UP000398321"/>
    </source>
</evidence>
<evidence type="ECO:0000313" key="58">
    <source>
        <dbReference type="Proteomes" id="UP000524387"/>
    </source>
</evidence>
<gene>
    <name evidence="37" type="primary">gatd_2</name>
    <name evidence="7" type="ORF">ABZ57_05780</name>
    <name evidence="36" type="ORF">AJL21_06775</name>
    <name evidence="8" type="ORF">ARY78_08135</name>
    <name evidence="16" type="ORF">B1N52_04710</name>
    <name evidence="15" type="ORF">B1S26_06285</name>
    <name evidence="17" type="ORF">B5K54_04015</name>
    <name evidence="14" type="ORF">BCZ21_03515</name>
    <name evidence="19" type="ORF">CA369_00420</name>
    <name evidence="18" type="ORF">CAV64_05695</name>
    <name evidence="21" type="ORF">CW895_07390</name>
    <name evidence="23" type="ORF">D7104_11960</name>
    <name evidence="20" type="ORF">DCT16_04245</name>
    <name evidence="9" type="ORF">DU018_05870</name>
    <name evidence="37" type="ORF">DYZ80_01255</name>
    <name evidence="22" type="ORF">E5F58_10955</name>
    <name evidence="13" type="ORF">EX365_12620</name>
    <name evidence="12" type="ORF">EXZ73_10370</name>
    <name evidence="28" type="ORF">F6436_00395</name>
    <name evidence="29" type="ORF">F6515_01135</name>
    <name evidence="24" type="ORF">FA835_05115</name>
    <name evidence="26" type="ORF">FLQ97_05720</name>
    <name evidence="25" type="ORF">FLR03_06650</name>
    <name evidence="27" type="ORF">FNX40_00390</name>
    <name evidence="32" type="ORF">G3O21_000077</name>
    <name evidence="31" type="ORF">GJW51_03205</name>
    <name evidence="30" type="ORF">GQG13_04680</name>
    <name evidence="33" type="ORF">GYS09_08770</name>
    <name evidence="34" type="ORF">GYX23_00375</name>
    <name evidence="35" type="ORF">GYY14_03250</name>
    <name evidence="10" type="ORF">KV70_00390</name>
    <name evidence="11" type="ORF">UI29_04520</name>
</gene>
<dbReference type="EMBL" id="AABBYJ010000003">
    <property type="protein sequence ID" value="EAG4330738.1"/>
    <property type="molecule type" value="Genomic_DNA"/>
</dbReference>
<dbReference type="Proteomes" id="UP000528151">
    <property type="component" value="Unassembled WGS sequence"/>
</dbReference>
<reference evidence="36 67" key="1">
    <citation type="submission" date="2016-09" db="EMBL/GenBank/DDBJ databases">
        <title>100K Listeria isolates.</title>
        <authorList>
            <person name="Chen P."/>
            <person name="Weimer B.C."/>
            <person name="Kong N."/>
            <person name="Huang B."/>
        </authorList>
    </citation>
    <scope>NUCLEOTIDE SEQUENCE [LARGE SCALE GENOMIC DNA]</scope>
    <source>
        <strain evidence="36 67">BCW_2383</strain>
    </source>
</reference>
<dbReference type="EMBL" id="AABCVX010000002">
    <property type="protein sequence ID" value="EAG6168598.1"/>
    <property type="molecule type" value="Genomic_DNA"/>
</dbReference>
<dbReference type="Proteomes" id="UP000410967">
    <property type="component" value="Unassembled WGS sequence"/>
</dbReference>
<organism evidence="32 55">
    <name type="scientific">Listeria monocytogenes</name>
    <dbReference type="NCBI Taxonomy" id="1639"/>
    <lineage>
        <taxon>Bacteria</taxon>
        <taxon>Bacillati</taxon>
        <taxon>Bacillota</taxon>
        <taxon>Bacilli</taxon>
        <taxon>Bacillales</taxon>
        <taxon>Listeriaceae</taxon>
        <taxon>Listeria</taxon>
    </lineage>
</organism>
<evidence type="ECO:0000313" key="57">
    <source>
        <dbReference type="Proteomes" id="UP000489121"/>
    </source>
</evidence>
<dbReference type="EMBL" id="AAAJKI010000010">
    <property type="protein sequence ID" value="EAC6547898.1"/>
    <property type="molecule type" value="Genomic_DNA"/>
</dbReference>
<dbReference type="Proteomes" id="UP000376505">
    <property type="component" value="Unassembled WGS sequence"/>
</dbReference>
<evidence type="ECO:0000313" key="44">
    <source>
        <dbReference type="Proteomes" id="UP000350032"/>
    </source>
</evidence>
<dbReference type="GO" id="GO:0008868">
    <property type="term" value="F:galactitol-1-phosphate 5-dehydrogenase activity"/>
    <property type="evidence" value="ECO:0007669"/>
    <property type="project" value="UniProtKB-EC"/>
</dbReference>
<evidence type="ECO:0000256" key="2">
    <source>
        <dbReference type="ARBA" id="ARBA00022833"/>
    </source>
</evidence>
<evidence type="ECO:0000313" key="39">
    <source>
        <dbReference type="Proteomes" id="UP000331186"/>
    </source>
</evidence>
<dbReference type="EMBL" id="AALEDS010000001">
    <property type="protein sequence ID" value="ECY6542776.1"/>
    <property type="molecule type" value="Genomic_DNA"/>
</dbReference>
<dbReference type="Proteomes" id="UP000481141">
    <property type="component" value="Unassembled WGS sequence"/>
</dbReference>
<dbReference type="EMBL" id="DAAJCS010000001">
    <property type="protein sequence ID" value="HAC0011442.1"/>
    <property type="molecule type" value="Genomic_DNA"/>
</dbReference>
<dbReference type="Proteomes" id="UP000272537">
    <property type="component" value="Unassembled WGS sequence"/>
</dbReference>
<sequence>MRAAVLYENNVIKAEQIDEATCGKDQVRVEVKAVGICGSDIHKMQTRWKYPLPAVMGHEFAGVVTEIGSEVTNVAIGDRVAGIPLEPCMECNYCKAGDFALCDNYRMVGSHFHGGFAENVVMKADNVISIGDLDFEEGAMIEPLAVSMHGVLGIQPRLGDTVIVFGIGTIGILVVQCLLLAGVKDIIAVDISDKKLADAREFGCKYTINPKNEDLKERVFAYTNGLGADIALECAGSKITQEQCLLVTKKKGKVGYLGIAYADVLLHEEAFENIFRRELTLKGFWNSYSAPFPGEEWRTSIEFVKQGRIKLKPLISHRYKLEETKEAFDMILSREHDYNKVMILPQKGDD</sequence>
<dbReference type="AlphaFoldDB" id="A0A0B8R7J2"/>
<evidence type="ECO:0000313" key="34">
    <source>
        <dbReference type="EMBL" id="HAC0011442.1"/>
    </source>
</evidence>
<evidence type="ECO:0000313" key="60">
    <source>
        <dbReference type="Proteomes" id="UP000527632"/>
    </source>
</evidence>
<dbReference type="EMBL" id="AABAYG010000003">
    <property type="protein sequence ID" value="EAG2245013.1"/>
    <property type="molecule type" value="Genomic_DNA"/>
</dbReference>
<dbReference type="Proteomes" id="UP000337746">
    <property type="component" value="Unassembled WGS sequence"/>
</dbReference>
<dbReference type="Proteomes" id="UP000842809">
    <property type="component" value="Unassembled WGS sequence"/>
</dbReference>
<reference evidence="37 38" key="2">
    <citation type="journal article" date="2018" name="BMC Genomics">
        <title>Genes significantly associated with lineage II food isolates of Listeria monocytogenes.</title>
        <authorList>
            <person name="Pirone-Davies C."/>
            <person name="Chen Y."/>
            <person name="Pightling A."/>
            <person name="Ryan G."/>
            <person name="Wang Y."/>
            <person name="Yao K."/>
            <person name="Hoffmann M."/>
            <person name="Allard M.W."/>
        </authorList>
    </citation>
    <scope>NUCLEOTIDE SEQUENCE [LARGE SCALE GENOMIC DNA]</scope>
    <source>
        <strain evidence="37 38">PNUSAL000550</strain>
    </source>
</reference>
<evidence type="ECO:0000313" key="11">
    <source>
        <dbReference type="EMBL" id="EAD3792039.1"/>
    </source>
</evidence>
<protein>
    <submittedName>
        <fullName evidence="30">Alcohol dehydrogenase catalytic domain-containing protein</fullName>
    </submittedName>
    <submittedName>
        <fullName evidence="32">Galactitol-1-phosphate 5-dehydrogenase</fullName>
        <ecNumber evidence="37">1.1.1.251</ecNumber>
    </submittedName>
</protein>
<reference evidence="65 66" key="3">
    <citation type="journal article" date="2018" name="Genome Biol.">
        <title>SKESA: strategic k-mer extension for scrupulous assemblies.</title>
        <authorList>
            <person name="Souvorov A."/>
            <person name="Agarwala R."/>
            <person name="Lipman D.J."/>
        </authorList>
    </citation>
    <scope>NUCLEOTIDE SEQUENCE [LARGE SCALE GENOMIC DNA]</scope>
    <source>
        <strain evidence="33 66">CFIAFB20100120</strain>
        <strain evidence="35">CFIAFB20170037</strain>
        <strain evidence="34 65">CFIAFB20170045</strain>
    </source>
</reference>
<dbReference type="Proteomes" id="UP000524387">
    <property type="component" value="Unassembled WGS sequence"/>
</dbReference>
<dbReference type="InterPro" id="IPR020843">
    <property type="entry name" value="ER"/>
</dbReference>
<dbReference type="Proteomes" id="UP000365297">
    <property type="component" value="Unassembled WGS sequence"/>
</dbReference>
<keyword evidence="3 37" id="KW-0560">Oxidoreductase</keyword>
<dbReference type="Proteomes" id="UP000549379">
    <property type="component" value="Unassembled WGS sequence"/>
</dbReference>
<dbReference type="EMBL" id="AANCRK010000002">
    <property type="protein sequence ID" value="EDN7714420.1"/>
    <property type="molecule type" value="Genomic_DNA"/>
</dbReference>
<keyword evidence="1 4" id="KW-0479">Metal-binding</keyword>
<feature type="domain" description="Enoyl reductase (ER)" evidence="6">
    <location>
        <begin position="10"/>
        <end position="343"/>
    </location>
</feature>
<evidence type="ECO:0000313" key="43">
    <source>
        <dbReference type="Proteomes" id="UP000345329"/>
    </source>
</evidence>
<reference evidence="33" key="6">
    <citation type="submission" date="2020-01" db="EMBL/GenBank/DDBJ databases">
        <authorList>
            <consortium name="NCBI Pathogen Detection Project"/>
        </authorList>
    </citation>
    <scope>NUCLEOTIDE SEQUENCE</scope>
    <source>
        <strain evidence="33">CFIAFB20100120</strain>
        <strain evidence="35">CFIAFB20170037</strain>
        <strain evidence="34">CFIAFB20170045</strain>
    </source>
</reference>
<evidence type="ECO:0000313" key="52">
    <source>
        <dbReference type="Proteomes" id="UP000423131"/>
    </source>
</evidence>
<proteinExistence type="inferred from homology"/>
<reference evidence="51 58" key="5">
    <citation type="submission" date="2019-04" db="EMBL/GenBank/DDBJ databases">
        <authorList>
            <consortium name="GenomeTrakr network: Whole genome sequencing for foodborne pathogen traceback"/>
        </authorList>
    </citation>
    <scope>NUCLEOTIDE SEQUENCE [LARGE SCALE GENOMIC DNA]</scope>
    <source>
        <strain evidence="21 58">CFSAN072502</strain>
        <strain evidence="28 46">FLAG-55987</strain>
        <strain evidence="24 51">PHLUSALM00088</strain>
    </source>
</reference>
<dbReference type="RefSeq" id="WP_003772891.1">
    <property type="nucleotide sequence ID" value="NC_021824.1"/>
</dbReference>
<evidence type="ECO:0000313" key="66">
    <source>
        <dbReference type="Proteomes" id="UP000844415"/>
    </source>
</evidence>
<evidence type="ECO:0000313" key="47">
    <source>
        <dbReference type="Proteomes" id="UP000365297"/>
    </source>
</evidence>
<dbReference type="EMBL" id="AAAMZD010000002">
    <property type="protein sequence ID" value="EAD3792039.1"/>
    <property type="molecule type" value="Genomic_DNA"/>
</dbReference>
<dbReference type="Proteomes" id="UP000339309">
    <property type="component" value="Unassembled WGS sequence"/>
</dbReference>
<evidence type="ECO:0000256" key="3">
    <source>
        <dbReference type="ARBA" id="ARBA00023002"/>
    </source>
</evidence>
<reference evidence="32 55" key="7">
    <citation type="submission" date="2020-02" db="EMBL/GenBank/DDBJ databases">
        <authorList>
            <consortium name="GenomeTrakr: Next Generation Sequencing Network for Food Pathogen Tracability"/>
        </authorList>
    </citation>
    <scope>NUCLEOTIDE SEQUENCE [LARGE SCALE GENOMIC DNA]</scope>
    <source>
        <strain evidence="17 63">10B02965A-1</strain>
        <strain evidence="19 61">CFSAN063727</strain>
        <strain evidence="30 53">CFSAN102901</strain>
        <strain evidence="8 47">FDA00007096</strain>
        <strain evidence="15">FDA00011243</strain>
        <strain evidence="9 39">FDA00013332</strain>
        <strain evidence="13 42">FDA00013853</strain>
        <strain evidence="25 52">FDA00014336</strain>
        <strain evidence="27 49">FDA00014370</strain>
        <strain evidence="26 50">FDA00014392</strain>
        <strain evidence="32">FDA00015054</strain>
        <strain evidence="18 62">FDA1005580-S054-001</strain>
        <strain evidence="55">FDA1090798-S029-001</strain>
        <strain evidence="56">FDA956581-098-004</strain>
        <strain evidence="16 59">FDA960927-006-004</strain>
        <strain evidence="20 64">FLAG-38921</strain>
        <strain evidence="14 40">FLAG-54356</strain>
        <strain evidence="12 48">FSIS31901579</strain>
        <strain evidence="22 60">LS1344</strain>
        <strain evidence="31 54">OSF101448</strain>
        <strain evidence="11 43">VA-WGS-00405</strain>
    </source>
</reference>
<dbReference type="EMBL" id="AABBZO010000001">
    <property type="protein sequence ID" value="EAG4460740.1"/>
    <property type="molecule type" value="Genomic_DNA"/>
</dbReference>
<evidence type="ECO:0000313" key="17">
    <source>
        <dbReference type="EMBL" id="EAG2996454.1"/>
    </source>
</evidence>
<dbReference type="PROSITE" id="PS00059">
    <property type="entry name" value="ADH_ZINC"/>
    <property type="match status" value="1"/>
</dbReference>
<dbReference type="EMBL" id="AAAIKW010000003">
    <property type="protein sequence ID" value="EAC4551988.1"/>
    <property type="molecule type" value="Genomic_DNA"/>
</dbReference>
<evidence type="ECO:0000313" key="61">
    <source>
        <dbReference type="Proteomes" id="UP000528151"/>
    </source>
</evidence>
<evidence type="ECO:0000313" key="13">
    <source>
        <dbReference type="EMBL" id="EAD5787402.1"/>
    </source>
</evidence>
<dbReference type="Proteomes" id="UP000455569">
    <property type="component" value="Unassembled WGS sequence"/>
</dbReference>
<dbReference type="Proteomes" id="UP000467347">
    <property type="component" value="Unassembled WGS sequence"/>
</dbReference>
<dbReference type="Proteomes" id="UP000398321">
    <property type="component" value="Unassembled WGS sequence"/>
</dbReference>
<evidence type="ECO:0000313" key="20">
    <source>
        <dbReference type="EMBL" id="EAG6168598.1"/>
    </source>
</evidence>
<dbReference type="Pfam" id="PF00107">
    <property type="entry name" value="ADH_zinc_N"/>
    <property type="match status" value="1"/>
</dbReference>
<evidence type="ECO:0000313" key="65">
    <source>
        <dbReference type="Proteomes" id="UP000841146"/>
    </source>
</evidence>
<dbReference type="EMBL" id="MJTJ01000013">
    <property type="protein sequence ID" value="OET50894.1"/>
    <property type="molecule type" value="Genomic_DNA"/>
</dbReference>
<dbReference type="Proteomes" id="UP000423131">
    <property type="component" value="Unassembled WGS sequence"/>
</dbReference>
<dbReference type="EMBL" id="AABGUK010000004">
    <property type="protein sequence ID" value="EAH4242503.1"/>
    <property type="molecule type" value="Genomic_DNA"/>
</dbReference>
<dbReference type="EC" id="1.1.1.251" evidence="37"/>
<evidence type="ECO:0000313" key="15">
    <source>
        <dbReference type="EMBL" id="EAG2245013.1"/>
    </source>
</evidence>
<evidence type="ECO:0000313" key="63">
    <source>
        <dbReference type="Proteomes" id="UP000549379"/>
    </source>
</evidence>
<dbReference type="InterPro" id="IPR002328">
    <property type="entry name" value="ADH_Zn_CS"/>
</dbReference>
<dbReference type="OMA" id="TNCCLKA"/>
<keyword evidence="5" id="KW-1133">Transmembrane helix</keyword>
<dbReference type="EMBL" id="AACJYH010000009">
    <property type="protein sequence ID" value="EAK8898408.1"/>
    <property type="molecule type" value="Genomic_DNA"/>
</dbReference>
<dbReference type="Proteomes" id="UP000527632">
    <property type="component" value="Unassembled WGS sequence"/>
</dbReference>
<evidence type="ECO:0000313" key="59">
    <source>
        <dbReference type="Proteomes" id="UP000525850"/>
    </source>
</evidence>
<evidence type="ECO:0000313" key="53">
    <source>
        <dbReference type="Proteomes" id="UP000455569"/>
    </source>
</evidence>
<dbReference type="Gene3D" id="3.90.180.10">
    <property type="entry name" value="Medium-chain alcohol dehydrogenases, catalytic domain"/>
    <property type="match status" value="1"/>
</dbReference>
<dbReference type="EMBL" id="AABBAW010000002">
    <property type="protein sequence ID" value="EAG2514452.1"/>
    <property type="molecule type" value="Genomic_DNA"/>
</dbReference>
<keyword evidence="5" id="KW-0472">Membrane</keyword>
<dbReference type="Proteomes" id="UP000525850">
    <property type="component" value="Unassembled WGS sequence"/>
</dbReference>
<evidence type="ECO:0000313" key="37">
    <source>
        <dbReference type="EMBL" id="RKA09611.1"/>
    </source>
</evidence>
<keyword evidence="5" id="KW-0812">Transmembrane</keyword>
<dbReference type="EMBL" id="AABEKN010000003">
    <property type="protein sequence ID" value="EAG9353635.1"/>
    <property type="molecule type" value="Genomic_DNA"/>
</dbReference>
<dbReference type="EMBL" id="AAANYR010000007">
    <property type="protein sequence ID" value="EAD5787402.1"/>
    <property type="molecule type" value="Genomic_DNA"/>
</dbReference>
<dbReference type="Proteomes" id="UP000354255">
    <property type="component" value="Unassembled WGS sequence"/>
</dbReference>
<dbReference type="Proteomes" id="UP000844415">
    <property type="component" value="Unassembled WGS sequence"/>
</dbReference>
<evidence type="ECO:0000313" key="16">
    <source>
        <dbReference type="EMBL" id="EAG2514452.1"/>
    </source>
</evidence>
<dbReference type="InterPro" id="IPR013149">
    <property type="entry name" value="ADH-like_C"/>
</dbReference>
<dbReference type="Proteomes" id="UP000852906">
    <property type="component" value="Unassembled WGS sequence"/>
</dbReference>
<evidence type="ECO:0000313" key="29">
    <source>
        <dbReference type="EMBL" id="ECY9781588.1"/>
    </source>
</evidence>
<dbReference type="Proteomes" id="UP000350032">
    <property type="component" value="Unassembled WGS sequence"/>
</dbReference>
<comment type="cofactor">
    <cofactor evidence="4">
        <name>Zn(2+)</name>
        <dbReference type="ChEBI" id="CHEBI:29105"/>
    </cofactor>
</comment>
<dbReference type="PANTHER" id="PTHR43401">
    <property type="entry name" value="L-THREONINE 3-DEHYDROGENASE"/>
    <property type="match status" value="1"/>
</dbReference>
<dbReference type="Proteomes" id="UP000364988">
    <property type="component" value="Unassembled WGS sequence"/>
</dbReference>
<evidence type="ECO:0000313" key="35">
    <source>
        <dbReference type="EMBL" id="HAC0274384.1"/>
    </source>
</evidence>
<evidence type="ECO:0000313" key="7">
    <source>
        <dbReference type="EMBL" id="EAC4551988.1"/>
    </source>
</evidence>
<evidence type="ECO:0000313" key="22">
    <source>
        <dbReference type="EMBL" id="EAH4242503.1"/>
    </source>
</evidence>
<comment type="similarity">
    <text evidence="4">Belongs to the zinc-containing alcohol dehydrogenase family.</text>
</comment>
<evidence type="ECO:0000313" key="19">
    <source>
        <dbReference type="EMBL" id="EAG4460740.1"/>
    </source>
</evidence>
<evidence type="ECO:0000313" key="46">
    <source>
        <dbReference type="Proteomes" id="UP000364988"/>
    </source>
</evidence>
<evidence type="ECO:0000313" key="14">
    <source>
        <dbReference type="EMBL" id="EAG2086314.1"/>
    </source>
</evidence>
<evidence type="ECO:0000313" key="36">
    <source>
        <dbReference type="EMBL" id="OET50894.1"/>
    </source>
</evidence>
<evidence type="ECO:0000313" key="41">
    <source>
        <dbReference type="Proteomes" id="UP000339309"/>
    </source>
</evidence>
<dbReference type="GO" id="GO:0008270">
    <property type="term" value="F:zinc ion binding"/>
    <property type="evidence" value="ECO:0007669"/>
    <property type="project" value="InterPro"/>
</dbReference>
<evidence type="ECO:0000313" key="8">
    <source>
        <dbReference type="EMBL" id="EAC5550395.1"/>
    </source>
</evidence>
<evidence type="ECO:0000256" key="1">
    <source>
        <dbReference type="ARBA" id="ARBA00022723"/>
    </source>
</evidence>
<feature type="transmembrane region" description="Helical" evidence="5">
    <location>
        <begin position="162"/>
        <end position="183"/>
    </location>
</feature>
<evidence type="ECO:0000313" key="55">
    <source>
        <dbReference type="Proteomes" id="UP000478704"/>
    </source>
</evidence>
<dbReference type="Proteomes" id="UP000344343">
    <property type="component" value="Unassembled WGS sequence"/>
</dbReference>
<evidence type="ECO:0000313" key="26">
    <source>
        <dbReference type="EMBL" id="ECB9513230.1"/>
    </source>
</evidence>
<evidence type="ECO:0000313" key="54">
    <source>
        <dbReference type="Proteomes" id="UP000467347"/>
    </source>
</evidence>
<evidence type="ECO:0000259" key="6">
    <source>
        <dbReference type="SMART" id="SM00829"/>
    </source>
</evidence>
<evidence type="ECO:0000313" key="31">
    <source>
        <dbReference type="EMBL" id="EDN9835672.1"/>
    </source>
</evidence>
<dbReference type="Proteomes" id="UP000478704">
    <property type="component" value="Unassembled WGS sequence"/>
</dbReference>
<dbReference type="EMBL" id="AABAWE010000002">
    <property type="protein sequence ID" value="EAG2086314.1"/>
    <property type="molecule type" value="Genomic_DNA"/>
</dbReference>
<dbReference type="Pfam" id="PF08240">
    <property type="entry name" value="ADH_N"/>
    <property type="match status" value="1"/>
</dbReference>
<evidence type="ECO:0000313" key="28">
    <source>
        <dbReference type="EMBL" id="ECY6542776.1"/>
    </source>
</evidence>
<evidence type="ECO:0000313" key="18">
    <source>
        <dbReference type="EMBL" id="EAG4330738.1"/>
    </source>
</evidence>
<evidence type="ECO:0000256" key="4">
    <source>
        <dbReference type="RuleBase" id="RU361277"/>
    </source>
</evidence>
<dbReference type="EMBL" id="AAHZFN010000007">
    <property type="protein sequence ID" value="ECB9473359.1"/>
    <property type="molecule type" value="Genomic_DNA"/>
</dbReference>
<dbReference type="Proteomes" id="UP000566721">
    <property type="component" value="Unassembled WGS sequence"/>
</dbReference>
<dbReference type="EMBL" id="AAAKQF010000001">
    <property type="protein sequence ID" value="EAC9038665.1"/>
    <property type="molecule type" value="Genomic_DNA"/>
</dbReference>
<evidence type="ECO:0000313" key="38">
    <source>
        <dbReference type="Proteomes" id="UP000272537"/>
    </source>
</evidence>
<accession>A0A0B8R7J2</accession>
<evidence type="ECO:0000313" key="10">
    <source>
        <dbReference type="EMBL" id="EAC9038665.1"/>
    </source>
</evidence>